<name>A0A915JVB6_ROMCU</name>
<protein>
    <submittedName>
        <fullName evidence="2">Uncharacterized protein</fullName>
    </submittedName>
</protein>
<organism evidence="1 2">
    <name type="scientific">Romanomermis culicivorax</name>
    <name type="common">Nematode worm</name>
    <dbReference type="NCBI Taxonomy" id="13658"/>
    <lineage>
        <taxon>Eukaryota</taxon>
        <taxon>Metazoa</taxon>
        <taxon>Ecdysozoa</taxon>
        <taxon>Nematoda</taxon>
        <taxon>Enoplea</taxon>
        <taxon>Dorylaimia</taxon>
        <taxon>Mermithida</taxon>
        <taxon>Mermithoidea</taxon>
        <taxon>Mermithidae</taxon>
        <taxon>Romanomermis</taxon>
    </lineage>
</organism>
<proteinExistence type="predicted"/>
<dbReference type="AlphaFoldDB" id="A0A915JVB6"/>
<evidence type="ECO:0000313" key="2">
    <source>
        <dbReference type="WBParaSite" id="nRc.2.0.1.t30335-RA"/>
    </source>
</evidence>
<sequence length="74" mass="8222">MKYGKFFNEAKEKSVVEPELRHWQGQVQNCPKGSSVSDILAMFAGDTMLRLAYPTVFMALKLLATLPVTTASVE</sequence>
<keyword evidence="1" id="KW-1185">Reference proteome</keyword>
<evidence type="ECO:0000313" key="1">
    <source>
        <dbReference type="Proteomes" id="UP000887565"/>
    </source>
</evidence>
<dbReference type="Proteomes" id="UP000887565">
    <property type="component" value="Unplaced"/>
</dbReference>
<accession>A0A915JVB6</accession>
<reference evidence="2" key="1">
    <citation type="submission" date="2022-11" db="UniProtKB">
        <authorList>
            <consortium name="WormBaseParasite"/>
        </authorList>
    </citation>
    <scope>IDENTIFICATION</scope>
</reference>
<dbReference type="WBParaSite" id="nRc.2.0.1.t30335-RA">
    <property type="protein sequence ID" value="nRc.2.0.1.t30335-RA"/>
    <property type="gene ID" value="nRc.2.0.1.g30335"/>
</dbReference>